<dbReference type="InterPro" id="IPR003848">
    <property type="entry name" value="DUF218"/>
</dbReference>
<feature type="signal peptide" evidence="1">
    <location>
        <begin position="1"/>
        <end position="35"/>
    </location>
</feature>
<dbReference type="Pfam" id="PF02698">
    <property type="entry name" value="DUF218"/>
    <property type="match status" value="1"/>
</dbReference>
<dbReference type="Proteomes" id="UP001500751">
    <property type="component" value="Unassembled WGS sequence"/>
</dbReference>
<name>A0ABN2UPJ9_9ACTN</name>
<evidence type="ECO:0000256" key="1">
    <source>
        <dbReference type="SAM" id="SignalP"/>
    </source>
</evidence>
<dbReference type="CDD" id="cd06259">
    <property type="entry name" value="YdcF-like"/>
    <property type="match status" value="1"/>
</dbReference>
<protein>
    <submittedName>
        <fullName evidence="3">ElyC/SanA/YdcF family protein</fullName>
    </submittedName>
</protein>
<evidence type="ECO:0000313" key="4">
    <source>
        <dbReference type="Proteomes" id="UP001500751"/>
    </source>
</evidence>
<organism evidence="3 4">
    <name type="scientific">Catenulispora yoronensis</name>
    <dbReference type="NCBI Taxonomy" id="450799"/>
    <lineage>
        <taxon>Bacteria</taxon>
        <taxon>Bacillati</taxon>
        <taxon>Actinomycetota</taxon>
        <taxon>Actinomycetes</taxon>
        <taxon>Catenulisporales</taxon>
        <taxon>Catenulisporaceae</taxon>
        <taxon>Catenulispora</taxon>
    </lineage>
</organism>
<sequence length="233" mass="24852">MRLPLLGTRKAQRRLYQAAALATLAFFAPITAVHAYSAPYQRTAATVPYEPVAVVFGAAEYAGNPTPYLARRLDVALDLYRRGKVTVILVTGATAPGYDEPTAMRKYLLARGVPNARIVRDFAGLDTWESCVRAKKIFGVDRATLVTQDFHLPRALMLCHSAGIDAYGVADTGAGAAGESELLHDSGREVLAGFKALGQSVLQPDPRFLGKKETGVTDALAAAGKSAAFARSQ</sequence>
<accession>A0ABN2UPJ9</accession>
<dbReference type="PANTHER" id="PTHR30336:SF6">
    <property type="entry name" value="INTEGRAL MEMBRANE PROTEIN"/>
    <property type="match status" value="1"/>
</dbReference>
<dbReference type="InterPro" id="IPR051599">
    <property type="entry name" value="Cell_Envelope_Assoc"/>
</dbReference>
<dbReference type="PANTHER" id="PTHR30336">
    <property type="entry name" value="INNER MEMBRANE PROTEIN, PROBABLE PERMEASE"/>
    <property type="match status" value="1"/>
</dbReference>
<evidence type="ECO:0000259" key="2">
    <source>
        <dbReference type="Pfam" id="PF02698"/>
    </source>
</evidence>
<feature type="domain" description="DUF218" evidence="2">
    <location>
        <begin position="52"/>
        <end position="166"/>
    </location>
</feature>
<gene>
    <name evidence="3" type="ORF">GCM10009839_49300</name>
</gene>
<dbReference type="EMBL" id="BAAAQN010000030">
    <property type="protein sequence ID" value="GAA2041067.1"/>
    <property type="molecule type" value="Genomic_DNA"/>
</dbReference>
<comment type="caution">
    <text evidence="3">The sequence shown here is derived from an EMBL/GenBank/DDBJ whole genome shotgun (WGS) entry which is preliminary data.</text>
</comment>
<evidence type="ECO:0000313" key="3">
    <source>
        <dbReference type="EMBL" id="GAA2041067.1"/>
    </source>
</evidence>
<feature type="chain" id="PRO_5046098477" evidence="1">
    <location>
        <begin position="36"/>
        <end position="233"/>
    </location>
</feature>
<dbReference type="RefSeq" id="WP_344668019.1">
    <property type="nucleotide sequence ID" value="NZ_BAAAQN010000030.1"/>
</dbReference>
<keyword evidence="4" id="KW-1185">Reference proteome</keyword>
<reference evidence="4" key="1">
    <citation type="journal article" date="2019" name="Int. J. Syst. Evol. Microbiol.">
        <title>The Global Catalogue of Microorganisms (GCM) 10K type strain sequencing project: providing services to taxonomists for standard genome sequencing and annotation.</title>
        <authorList>
            <consortium name="The Broad Institute Genomics Platform"/>
            <consortium name="The Broad Institute Genome Sequencing Center for Infectious Disease"/>
            <person name="Wu L."/>
            <person name="Ma J."/>
        </authorList>
    </citation>
    <scope>NUCLEOTIDE SEQUENCE [LARGE SCALE GENOMIC DNA]</scope>
    <source>
        <strain evidence="4">JCM 16014</strain>
    </source>
</reference>
<proteinExistence type="predicted"/>
<keyword evidence="1" id="KW-0732">Signal</keyword>